<dbReference type="Proteomes" id="UP001479436">
    <property type="component" value="Unassembled WGS sequence"/>
</dbReference>
<comment type="caution">
    <text evidence="6">The sequence shown here is derived from an EMBL/GenBank/DDBJ whole genome shotgun (WGS) entry which is preliminary data.</text>
</comment>
<keyword evidence="2 4" id="KW-0863">Zinc-finger</keyword>
<organism evidence="6 7">
    <name type="scientific">Basidiobolus ranarum</name>
    <dbReference type="NCBI Taxonomy" id="34480"/>
    <lineage>
        <taxon>Eukaryota</taxon>
        <taxon>Fungi</taxon>
        <taxon>Fungi incertae sedis</taxon>
        <taxon>Zoopagomycota</taxon>
        <taxon>Entomophthoromycotina</taxon>
        <taxon>Basidiobolomycetes</taxon>
        <taxon>Basidiobolales</taxon>
        <taxon>Basidiobolaceae</taxon>
        <taxon>Basidiobolus</taxon>
    </lineage>
</organism>
<dbReference type="PROSITE" id="PS50089">
    <property type="entry name" value="ZF_RING_2"/>
    <property type="match status" value="1"/>
</dbReference>
<evidence type="ECO:0000256" key="1">
    <source>
        <dbReference type="ARBA" id="ARBA00022723"/>
    </source>
</evidence>
<keyword evidence="7" id="KW-1185">Reference proteome</keyword>
<keyword evidence="1" id="KW-0479">Metal-binding</keyword>
<dbReference type="Pfam" id="PF13639">
    <property type="entry name" value="zf-RING_2"/>
    <property type="match status" value="1"/>
</dbReference>
<name>A0ABR2X1K1_9FUNG</name>
<evidence type="ECO:0000256" key="4">
    <source>
        <dbReference type="PROSITE-ProRule" id="PRU00175"/>
    </source>
</evidence>
<evidence type="ECO:0000259" key="5">
    <source>
        <dbReference type="PROSITE" id="PS50089"/>
    </source>
</evidence>
<dbReference type="PANTHER" id="PTHR15710">
    <property type="entry name" value="E3 UBIQUITIN-PROTEIN LIGASE PRAJA"/>
    <property type="match status" value="1"/>
</dbReference>
<gene>
    <name evidence="6" type="ORF">K7432_002405</name>
</gene>
<evidence type="ECO:0000313" key="7">
    <source>
        <dbReference type="Proteomes" id="UP001479436"/>
    </source>
</evidence>
<dbReference type="SUPFAM" id="SSF57850">
    <property type="entry name" value="RING/U-box"/>
    <property type="match status" value="1"/>
</dbReference>
<dbReference type="SMART" id="SM00184">
    <property type="entry name" value="RING"/>
    <property type="match status" value="1"/>
</dbReference>
<evidence type="ECO:0000256" key="2">
    <source>
        <dbReference type="ARBA" id="ARBA00022771"/>
    </source>
</evidence>
<accession>A0ABR2X1K1</accession>
<sequence>MFSIITNLLEHLSDYLFDINFDEMELEIPPWLCSPAKVNTPASEAKQDLPVVHCNGDEICTICLEKLTDPEHHNYVVRAMPCGHMFHQKCIFSWLDLVNACPLCRSELKQESK</sequence>
<dbReference type="InterPro" id="IPR013083">
    <property type="entry name" value="Znf_RING/FYVE/PHD"/>
</dbReference>
<evidence type="ECO:0000313" key="6">
    <source>
        <dbReference type="EMBL" id="KAK9767639.1"/>
    </source>
</evidence>
<proteinExistence type="predicted"/>
<keyword evidence="3" id="KW-0862">Zinc</keyword>
<dbReference type="InterPro" id="IPR001841">
    <property type="entry name" value="Znf_RING"/>
</dbReference>
<protein>
    <recommendedName>
        <fullName evidence="5">RING-type domain-containing protein</fullName>
    </recommendedName>
</protein>
<reference evidence="6 7" key="1">
    <citation type="submission" date="2023-04" db="EMBL/GenBank/DDBJ databases">
        <title>Genome of Basidiobolus ranarum AG-B5.</title>
        <authorList>
            <person name="Stajich J.E."/>
            <person name="Carter-House D."/>
            <person name="Gryganskyi A."/>
        </authorList>
    </citation>
    <scope>NUCLEOTIDE SEQUENCE [LARGE SCALE GENOMIC DNA]</scope>
    <source>
        <strain evidence="6 7">AG-B5</strain>
    </source>
</reference>
<evidence type="ECO:0000256" key="3">
    <source>
        <dbReference type="ARBA" id="ARBA00022833"/>
    </source>
</evidence>
<feature type="domain" description="RING-type" evidence="5">
    <location>
        <begin position="60"/>
        <end position="105"/>
    </location>
</feature>
<dbReference type="Gene3D" id="3.30.40.10">
    <property type="entry name" value="Zinc/RING finger domain, C3HC4 (zinc finger)"/>
    <property type="match status" value="1"/>
</dbReference>
<dbReference type="EMBL" id="JASJQH010000064">
    <property type="protein sequence ID" value="KAK9767639.1"/>
    <property type="molecule type" value="Genomic_DNA"/>
</dbReference>